<protein>
    <submittedName>
        <fullName evidence="1">Uncharacterized protein</fullName>
    </submittedName>
</protein>
<gene>
    <name evidence="1" type="ORF">FHS92_002722</name>
</gene>
<organism evidence="1 2">
    <name type="scientific">Sphingobium subterraneum</name>
    <dbReference type="NCBI Taxonomy" id="627688"/>
    <lineage>
        <taxon>Bacteria</taxon>
        <taxon>Pseudomonadati</taxon>
        <taxon>Pseudomonadota</taxon>
        <taxon>Alphaproteobacteria</taxon>
        <taxon>Sphingomonadales</taxon>
        <taxon>Sphingomonadaceae</taxon>
        <taxon>Sphingobium</taxon>
    </lineage>
</organism>
<dbReference type="AlphaFoldDB" id="A0A841J1C2"/>
<sequence length="79" mass="8392">MSRAMNLKASPDVVTATCATHNIGISSIEPLESGGTRIVVLSSAGAAELRRKMKSSIMEGPTTRSGLYVARRPVPTSRY</sequence>
<evidence type="ECO:0000313" key="1">
    <source>
        <dbReference type="EMBL" id="MBB6124969.1"/>
    </source>
</evidence>
<accession>A0A841J1C2</accession>
<name>A0A841J1C2_9SPHN</name>
<keyword evidence="2" id="KW-1185">Reference proteome</keyword>
<dbReference type="RefSeq" id="WP_184081254.1">
    <property type="nucleotide sequence ID" value="NZ_JACIJP010000004.1"/>
</dbReference>
<dbReference type="EMBL" id="JACIJP010000004">
    <property type="protein sequence ID" value="MBB6124969.1"/>
    <property type="molecule type" value="Genomic_DNA"/>
</dbReference>
<comment type="caution">
    <text evidence="1">The sequence shown here is derived from an EMBL/GenBank/DDBJ whole genome shotgun (WGS) entry which is preliminary data.</text>
</comment>
<dbReference type="Proteomes" id="UP000552700">
    <property type="component" value="Unassembled WGS sequence"/>
</dbReference>
<evidence type="ECO:0000313" key="2">
    <source>
        <dbReference type="Proteomes" id="UP000552700"/>
    </source>
</evidence>
<reference evidence="1 2" key="1">
    <citation type="submission" date="2020-08" db="EMBL/GenBank/DDBJ databases">
        <title>Genomic Encyclopedia of Type Strains, Phase IV (KMG-IV): sequencing the most valuable type-strain genomes for metagenomic binning, comparative biology and taxonomic classification.</title>
        <authorList>
            <person name="Goeker M."/>
        </authorList>
    </citation>
    <scope>NUCLEOTIDE SEQUENCE [LARGE SCALE GENOMIC DNA]</scope>
    <source>
        <strain evidence="1 2">DSM 102255</strain>
    </source>
</reference>
<proteinExistence type="predicted"/>